<dbReference type="InterPro" id="IPR055936">
    <property type="entry name" value="DUF7514"/>
</dbReference>
<dbReference type="Proteomes" id="UP000799750">
    <property type="component" value="Unassembled WGS sequence"/>
</dbReference>
<organism evidence="3 4">
    <name type="scientific">Lophium mytilinum</name>
    <dbReference type="NCBI Taxonomy" id="390894"/>
    <lineage>
        <taxon>Eukaryota</taxon>
        <taxon>Fungi</taxon>
        <taxon>Dikarya</taxon>
        <taxon>Ascomycota</taxon>
        <taxon>Pezizomycotina</taxon>
        <taxon>Dothideomycetes</taxon>
        <taxon>Pleosporomycetidae</taxon>
        <taxon>Mytilinidiales</taxon>
        <taxon>Mytilinidiaceae</taxon>
        <taxon>Lophium</taxon>
    </lineage>
</organism>
<feature type="compositionally biased region" description="Basic and acidic residues" evidence="1">
    <location>
        <begin position="185"/>
        <end position="195"/>
    </location>
</feature>
<reference evidence="3" key="1">
    <citation type="journal article" date="2020" name="Stud. Mycol.">
        <title>101 Dothideomycetes genomes: a test case for predicting lifestyles and emergence of pathogens.</title>
        <authorList>
            <person name="Haridas S."/>
            <person name="Albert R."/>
            <person name="Binder M."/>
            <person name="Bloem J."/>
            <person name="Labutti K."/>
            <person name="Salamov A."/>
            <person name="Andreopoulos B."/>
            <person name="Baker S."/>
            <person name="Barry K."/>
            <person name="Bills G."/>
            <person name="Bluhm B."/>
            <person name="Cannon C."/>
            <person name="Castanera R."/>
            <person name="Culley D."/>
            <person name="Daum C."/>
            <person name="Ezra D."/>
            <person name="Gonzalez J."/>
            <person name="Henrissat B."/>
            <person name="Kuo A."/>
            <person name="Liang C."/>
            <person name="Lipzen A."/>
            <person name="Lutzoni F."/>
            <person name="Magnuson J."/>
            <person name="Mondo S."/>
            <person name="Nolan M."/>
            <person name="Ohm R."/>
            <person name="Pangilinan J."/>
            <person name="Park H.-J."/>
            <person name="Ramirez L."/>
            <person name="Alfaro M."/>
            <person name="Sun H."/>
            <person name="Tritt A."/>
            <person name="Yoshinaga Y."/>
            <person name="Zwiers L.-H."/>
            <person name="Turgeon B."/>
            <person name="Goodwin S."/>
            <person name="Spatafora J."/>
            <person name="Crous P."/>
            <person name="Grigoriev I."/>
        </authorList>
    </citation>
    <scope>NUCLEOTIDE SEQUENCE</scope>
    <source>
        <strain evidence="3">CBS 269.34</strain>
    </source>
</reference>
<dbReference type="EMBL" id="MU004204">
    <property type="protein sequence ID" value="KAF2488253.1"/>
    <property type="molecule type" value="Genomic_DNA"/>
</dbReference>
<accession>A0A6A6Q9H8</accession>
<dbReference type="AlphaFoldDB" id="A0A6A6Q9H8"/>
<keyword evidence="4" id="KW-1185">Reference proteome</keyword>
<gene>
    <name evidence="3" type="ORF">BU16DRAFT_474152</name>
</gene>
<feature type="compositionally biased region" description="Basic and acidic residues" evidence="1">
    <location>
        <begin position="217"/>
        <end position="231"/>
    </location>
</feature>
<feature type="non-terminal residue" evidence="3">
    <location>
        <position position="248"/>
    </location>
</feature>
<dbReference type="PANTHER" id="PTHR39611">
    <property type="entry name" value="HYDROXYPROLINE-RICH GLYCOPROTEIN DZ-HRGP-RELATED"/>
    <property type="match status" value="1"/>
</dbReference>
<sequence length="248" mass="27839">MTTEPSDAPNKEAQQYWGYLLKPDKCGVDLFNRLLEGIANFISTHFEPTDSPDLTPAQLAAFYRAVGGQYDVLFAETPPSSIAFIYKSLGCLHSLQPTPTDDGYDSPTIPALKKKGFITWQTIQLLLCPEEHVPFLQKSVLEFDIIDPANGKPFPKLLPKESFPEKPDPAMVQWYEGVADRLRKEAEADEQRGDAARANVDMDEPRVGGDSSADSSADERHGAEAYFRDPLYRNRRARPTIIRTYSRQ</sequence>
<dbReference type="Pfam" id="PF24355">
    <property type="entry name" value="DUF7514"/>
    <property type="match status" value="1"/>
</dbReference>
<name>A0A6A6Q9H8_9PEZI</name>
<evidence type="ECO:0000256" key="1">
    <source>
        <dbReference type="SAM" id="MobiDB-lite"/>
    </source>
</evidence>
<feature type="domain" description="DUF7514" evidence="2">
    <location>
        <begin position="18"/>
        <end position="178"/>
    </location>
</feature>
<feature type="region of interest" description="Disordered" evidence="1">
    <location>
        <begin position="185"/>
        <end position="231"/>
    </location>
</feature>
<evidence type="ECO:0000259" key="2">
    <source>
        <dbReference type="Pfam" id="PF24355"/>
    </source>
</evidence>
<evidence type="ECO:0000313" key="3">
    <source>
        <dbReference type="EMBL" id="KAF2488253.1"/>
    </source>
</evidence>
<evidence type="ECO:0000313" key="4">
    <source>
        <dbReference type="Proteomes" id="UP000799750"/>
    </source>
</evidence>
<dbReference type="OrthoDB" id="5420895at2759"/>
<proteinExistence type="predicted"/>
<protein>
    <recommendedName>
        <fullName evidence="2">DUF7514 domain-containing protein</fullName>
    </recommendedName>
</protein>
<dbReference type="PANTHER" id="PTHR39611:SF2">
    <property type="entry name" value="HYDROXYPROLINE-RICH GLYCOPROTEIN DZ-HRGP"/>
    <property type="match status" value="1"/>
</dbReference>